<proteinExistence type="predicted"/>
<evidence type="ECO:0000313" key="1">
    <source>
        <dbReference type="EMBL" id="NHN35469.1"/>
    </source>
</evidence>
<evidence type="ECO:0000313" key="2">
    <source>
        <dbReference type="Proteomes" id="UP001165962"/>
    </source>
</evidence>
<reference evidence="1" key="1">
    <citation type="submission" date="2020-03" db="EMBL/GenBank/DDBJ databases">
        <title>Draft sequencing of Paenibacilllus sp. S3N08.</title>
        <authorList>
            <person name="Kim D.-U."/>
        </authorList>
    </citation>
    <scope>NUCLEOTIDE SEQUENCE</scope>
    <source>
        <strain evidence="1">S3N08</strain>
    </source>
</reference>
<protein>
    <submittedName>
        <fullName evidence="1">VCBS repeat-containing protein</fullName>
    </submittedName>
</protein>
<dbReference type="SUPFAM" id="SSF69318">
    <property type="entry name" value="Integrin alpha N-terminal domain"/>
    <property type="match status" value="1"/>
</dbReference>
<accession>A0ABX0JL93</accession>
<dbReference type="InterPro" id="IPR028994">
    <property type="entry name" value="Integrin_alpha_N"/>
</dbReference>
<organism evidence="1 2">
    <name type="scientific">Paenibacillus agricola</name>
    <dbReference type="NCBI Taxonomy" id="2716264"/>
    <lineage>
        <taxon>Bacteria</taxon>
        <taxon>Bacillati</taxon>
        <taxon>Bacillota</taxon>
        <taxon>Bacilli</taxon>
        <taxon>Bacillales</taxon>
        <taxon>Paenibacillaceae</taxon>
        <taxon>Paenibacillus</taxon>
    </lineage>
</organism>
<dbReference type="Proteomes" id="UP001165962">
    <property type="component" value="Unassembled WGS sequence"/>
</dbReference>
<comment type="caution">
    <text evidence="1">The sequence shown here is derived from an EMBL/GenBank/DDBJ whole genome shotgun (WGS) entry which is preliminary data.</text>
</comment>
<gene>
    <name evidence="1" type="ORF">G9U52_37905</name>
</gene>
<keyword evidence="2" id="KW-1185">Reference proteome</keyword>
<name>A0ABX0JL93_9BACL</name>
<sequence>MNQTIGFSRNIFILDMKQGDVNGDGIVDIVYLYGNKPEGPSGNFADNITLVIEDGLSKQHTTVNLEFNAGYNARLFLGDFDKDHISDILVSIDTGGSGGYGIFYIYSFKNNIVREMFNFDQYNKEYKFNVNYEDFYKVSVSSPQLDVLFTIDINNKGTEYLSQYYDDNGKLKKPIKGEVLALGALYPIVTNPKNLNYDLLALQRIIGTSNADTLGYVENNFTWNGFTLISSRLSVSILGTKLIALY</sequence>
<dbReference type="EMBL" id="JAAOIW010000038">
    <property type="protein sequence ID" value="NHN35469.1"/>
    <property type="molecule type" value="Genomic_DNA"/>
</dbReference>